<dbReference type="InterPro" id="IPR036237">
    <property type="entry name" value="Xyl_isomerase-like_sf"/>
</dbReference>
<dbReference type="KEGG" id="ccn:H924_10395"/>
<dbReference type="InterPro" id="IPR026040">
    <property type="entry name" value="HyI-like"/>
</dbReference>
<dbReference type="PIRSF" id="PIRSF006241">
    <property type="entry name" value="HyI"/>
    <property type="match status" value="1"/>
</dbReference>
<keyword evidence="6" id="KW-1185">Reference proteome</keyword>
<feature type="domain" description="Xylose isomerase-like TIM barrel" evidence="4">
    <location>
        <begin position="21"/>
        <end position="250"/>
    </location>
</feature>
<dbReference type="Pfam" id="PF01261">
    <property type="entry name" value="AP_endonuc_2"/>
    <property type="match status" value="1"/>
</dbReference>
<accession>M1UMS4</accession>
<dbReference type="GO" id="GO:0046487">
    <property type="term" value="P:glyoxylate metabolic process"/>
    <property type="evidence" value="ECO:0007669"/>
    <property type="project" value="TreeGrafter"/>
</dbReference>
<dbReference type="SUPFAM" id="SSF51658">
    <property type="entry name" value="Xylose isomerase-like"/>
    <property type="match status" value="1"/>
</dbReference>
<organism evidence="5 6">
    <name type="scientific">Corynebacterium callunae DSM 20147</name>
    <dbReference type="NCBI Taxonomy" id="1121353"/>
    <lineage>
        <taxon>Bacteria</taxon>
        <taxon>Bacillati</taxon>
        <taxon>Actinomycetota</taxon>
        <taxon>Actinomycetes</taxon>
        <taxon>Mycobacteriales</taxon>
        <taxon>Corynebacteriaceae</taxon>
        <taxon>Corynebacterium</taxon>
    </lineage>
</organism>
<dbReference type="InterPro" id="IPR050417">
    <property type="entry name" value="Sugar_Epim/Isomerase"/>
</dbReference>
<feature type="active site" description="Proton donor/acceptor" evidence="3">
    <location>
        <position position="234"/>
    </location>
</feature>
<dbReference type="PANTHER" id="PTHR43489">
    <property type="entry name" value="ISOMERASE"/>
    <property type="match status" value="1"/>
</dbReference>
<keyword evidence="1 2" id="KW-0413">Isomerase</keyword>
<keyword evidence="5" id="KW-0670">Pyruvate</keyword>
<evidence type="ECO:0000313" key="5">
    <source>
        <dbReference type="EMBL" id="AGG67509.1"/>
    </source>
</evidence>
<evidence type="ECO:0000313" key="6">
    <source>
        <dbReference type="Proteomes" id="UP000011760"/>
    </source>
</evidence>
<protein>
    <submittedName>
        <fullName evidence="5">Hydroxypyruvate isomerase</fullName>
    </submittedName>
</protein>
<sequence>MPRFAANLSLLFNEVDFLERFAHAVRYSFSAVEFMYPYDLNGTDIKAAAIEAGLPIALFNAPVGETFGFAALVELEEFKVLMQPALDYAATLRPEKMHILSGLAEADDHADTRYATNIGWIAAELAKLDVLAVIEPINSYSIPGYFLNNLKQAFDLIKKINHPNVKILFDIFHIQQIHGDLLHQLQKVASAGLLGHVQVAAVPHRHEPGSGEVNEAFIFQALDELGYGGYISAEYNPAGATTEGLGWLDNHVSTP</sequence>
<dbReference type="Gene3D" id="3.20.20.150">
    <property type="entry name" value="Divalent-metal-dependent TIM barrel enzymes"/>
    <property type="match status" value="1"/>
</dbReference>
<evidence type="ECO:0000256" key="3">
    <source>
        <dbReference type="PIRSR" id="PIRSR006241-50"/>
    </source>
</evidence>
<dbReference type="PANTHER" id="PTHR43489:SF6">
    <property type="entry name" value="HYDROXYPYRUVATE ISOMERASE-RELATED"/>
    <property type="match status" value="1"/>
</dbReference>
<dbReference type="RefSeq" id="WP_015651937.1">
    <property type="nucleotide sequence ID" value="NC_020506.1"/>
</dbReference>
<dbReference type="GO" id="GO:0008903">
    <property type="term" value="F:hydroxypyruvate isomerase activity"/>
    <property type="evidence" value="ECO:0007669"/>
    <property type="project" value="TreeGrafter"/>
</dbReference>
<dbReference type="OrthoDB" id="9786584at2"/>
<dbReference type="STRING" id="1121353.H924_10395"/>
<gene>
    <name evidence="5" type="ORF">H924_10395</name>
</gene>
<evidence type="ECO:0000256" key="2">
    <source>
        <dbReference type="PIRNR" id="PIRNR006241"/>
    </source>
</evidence>
<dbReference type="HOGENOM" id="CLU_050006_1_2_11"/>
<dbReference type="PATRIC" id="fig|1121353.3.peg.2120"/>
<dbReference type="AlphaFoldDB" id="M1UMS4"/>
<dbReference type="EMBL" id="CP004354">
    <property type="protein sequence ID" value="AGG67509.1"/>
    <property type="molecule type" value="Genomic_DNA"/>
</dbReference>
<proteinExistence type="inferred from homology"/>
<comment type="similarity">
    <text evidence="2">Belongs to the hyi family.</text>
</comment>
<evidence type="ECO:0000259" key="4">
    <source>
        <dbReference type="Pfam" id="PF01261"/>
    </source>
</evidence>
<dbReference type="InterPro" id="IPR013022">
    <property type="entry name" value="Xyl_isomerase-like_TIM-brl"/>
</dbReference>
<name>M1UMS4_9CORY</name>
<feature type="active site" description="Proton donor/acceptor" evidence="3">
    <location>
        <position position="135"/>
    </location>
</feature>
<reference evidence="5 6" key="1">
    <citation type="submission" date="2013-02" db="EMBL/GenBank/DDBJ databases">
        <title>The complete genome sequence of Corynebacterium callunae DSM 20147.</title>
        <authorList>
            <person name="Ruckert C."/>
            <person name="Albersmeier A."/>
            <person name="Kalinowski J."/>
        </authorList>
    </citation>
    <scope>NUCLEOTIDE SEQUENCE [LARGE SCALE GENOMIC DNA]</scope>
    <source>
        <strain evidence="5 6">DSM 20147</strain>
    </source>
</reference>
<dbReference type="Proteomes" id="UP000011760">
    <property type="component" value="Chromosome"/>
</dbReference>
<evidence type="ECO:0000256" key="1">
    <source>
        <dbReference type="ARBA" id="ARBA00023235"/>
    </source>
</evidence>
<dbReference type="eggNOG" id="COG3622">
    <property type="taxonomic scope" value="Bacteria"/>
</dbReference>